<evidence type="ECO:0000256" key="3">
    <source>
        <dbReference type="ARBA" id="ARBA00022723"/>
    </source>
</evidence>
<evidence type="ECO:0000313" key="15">
    <source>
        <dbReference type="EMBL" id="EQD62574.1"/>
    </source>
</evidence>
<evidence type="ECO:0000256" key="1">
    <source>
        <dbReference type="ARBA" id="ARBA00004496"/>
    </source>
</evidence>
<evidence type="ECO:0000256" key="4">
    <source>
        <dbReference type="ARBA" id="ARBA00022737"/>
    </source>
</evidence>
<reference evidence="15" key="2">
    <citation type="journal article" date="2014" name="ISME J.">
        <title>Microbial stratification in low pH oxic and suboxic macroscopic growths along an acid mine drainage.</title>
        <authorList>
            <person name="Mendez-Garcia C."/>
            <person name="Mesa V."/>
            <person name="Sprenger R.R."/>
            <person name="Richter M."/>
            <person name="Diez M.S."/>
            <person name="Solano J."/>
            <person name="Bargiela R."/>
            <person name="Golyshina O.V."/>
            <person name="Manteca A."/>
            <person name="Ramos J.L."/>
            <person name="Gallego J.R."/>
            <person name="Llorente I."/>
            <person name="Martins Dos Santos V.A."/>
            <person name="Jensen O.N."/>
            <person name="Pelaez A.I."/>
            <person name="Sanchez J."/>
            <person name="Ferrer M."/>
        </authorList>
    </citation>
    <scope>NUCLEOTIDE SEQUENCE</scope>
</reference>
<keyword evidence="13" id="KW-0234">DNA repair</keyword>
<dbReference type="GO" id="GO:0004518">
    <property type="term" value="F:nuclease activity"/>
    <property type="evidence" value="ECO:0007669"/>
    <property type="project" value="UniProtKB-KW"/>
</dbReference>
<dbReference type="GO" id="GO:0003677">
    <property type="term" value="F:DNA binding"/>
    <property type="evidence" value="ECO:0007669"/>
    <property type="project" value="UniProtKB-KW"/>
</dbReference>
<keyword evidence="12" id="KW-0238">DNA-binding</keyword>
<keyword evidence="8" id="KW-0863">Zinc-finger</keyword>
<evidence type="ECO:0000256" key="5">
    <source>
        <dbReference type="ARBA" id="ARBA00022741"/>
    </source>
</evidence>
<dbReference type="GO" id="GO:0008270">
    <property type="term" value="F:zinc ion binding"/>
    <property type="evidence" value="ECO:0007669"/>
    <property type="project" value="UniProtKB-KW"/>
</dbReference>
<keyword evidence="5" id="KW-0547">Nucleotide-binding</keyword>
<keyword evidence="3" id="KW-0479">Metal-binding</keyword>
<keyword evidence="6" id="KW-0227">DNA damage</keyword>
<feature type="non-terminal residue" evidence="15">
    <location>
        <position position="85"/>
    </location>
</feature>
<evidence type="ECO:0000256" key="10">
    <source>
        <dbReference type="ARBA" id="ARBA00022840"/>
    </source>
</evidence>
<proteinExistence type="predicted"/>
<dbReference type="Gene3D" id="1.10.8.280">
    <property type="entry name" value="ABC transporter ATPase domain-like"/>
    <property type="match status" value="1"/>
</dbReference>
<dbReference type="Pfam" id="PF17755">
    <property type="entry name" value="UvrA_DNA-bind"/>
    <property type="match status" value="1"/>
</dbReference>
<dbReference type="InterPro" id="IPR041552">
    <property type="entry name" value="UvrA_DNA-bd"/>
</dbReference>
<evidence type="ECO:0000256" key="8">
    <source>
        <dbReference type="ARBA" id="ARBA00022771"/>
    </source>
</evidence>
<sequence length="85" mass="9462">QDLPAAVREAVLQGSGEEEIAFRDEGAGGRGVVRRRCFEGIVPNLERRYRETDSIAVREELRKYISVRACPECGGARLNRSARSV</sequence>
<feature type="domain" description="UvrA DNA-binding" evidence="14">
    <location>
        <begin position="1"/>
        <end position="63"/>
    </location>
</feature>
<accession>T1CAG2</accession>
<feature type="non-terminal residue" evidence="15">
    <location>
        <position position="1"/>
    </location>
</feature>
<evidence type="ECO:0000256" key="11">
    <source>
        <dbReference type="ARBA" id="ARBA00022881"/>
    </source>
</evidence>
<keyword evidence="4" id="KW-0677">Repeat</keyword>
<organism evidence="15">
    <name type="scientific">mine drainage metagenome</name>
    <dbReference type="NCBI Taxonomy" id="410659"/>
    <lineage>
        <taxon>unclassified sequences</taxon>
        <taxon>metagenomes</taxon>
        <taxon>ecological metagenomes</taxon>
    </lineage>
</organism>
<dbReference type="GO" id="GO:0005737">
    <property type="term" value="C:cytoplasm"/>
    <property type="evidence" value="ECO:0007669"/>
    <property type="project" value="UniProtKB-SubCell"/>
</dbReference>
<dbReference type="EMBL" id="AUZX01006765">
    <property type="protein sequence ID" value="EQD62574.1"/>
    <property type="molecule type" value="Genomic_DNA"/>
</dbReference>
<evidence type="ECO:0000259" key="14">
    <source>
        <dbReference type="Pfam" id="PF17755"/>
    </source>
</evidence>
<keyword evidence="11" id="KW-0267">Excision nuclease</keyword>
<dbReference type="PANTHER" id="PTHR43152">
    <property type="entry name" value="UVRABC SYSTEM PROTEIN A"/>
    <property type="match status" value="1"/>
</dbReference>
<dbReference type="PANTHER" id="PTHR43152:SF3">
    <property type="entry name" value="UVRABC SYSTEM PROTEIN A"/>
    <property type="match status" value="1"/>
</dbReference>
<keyword evidence="9" id="KW-0862">Zinc</keyword>
<dbReference type="GO" id="GO:0006281">
    <property type="term" value="P:DNA repair"/>
    <property type="evidence" value="ECO:0007669"/>
    <property type="project" value="UniProtKB-KW"/>
</dbReference>
<evidence type="ECO:0000256" key="12">
    <source>
        <dbReference type="ARBA" id="ARBA00023125"/>
    </source>
</evidence>
<evidence type="ECO:0000256" key="13">
    <source>
        <dbReference type="ARBA" id="ARBA00023204"/>
    </source>
</evidence>
<keyword evidence="2" id="KW-0963">Cytoplasm</keyword>
<protein>
    <submittedName>
        <fullName evidence="15">Excinuclease ABC subunit A</fullName>
    </submittedName>
</protein>
<dbReference type="AlphaFoldDB" id="T1CAG2"/>
<evidence type="ECO:0000256" key="7">
    <source>
        <dbReference type="ARBA" id="ARBA00022769"/>
    </source>
</evidence>
<keyword evidence="7" id="KW-0228">DNA excision</keyword>
<keyword evidence="10" id="KW-0067">ATP-binding</keyword>
<reference evidence="15" key="1">
    <citation type="submission" date="2013-08" db="EMBL/GenBank/DDBJ databases">
        <authorList>
            <person name="Mendez C."/>
            <person name="Richter M."/>
            <person name="Ferrer M."/>
            <person name="Sanchez J."/>
        </authorList>
    </citation>
    <scope>NUCLEOTIDE SEQUENCE</scope>
</reference>
<comment type="caution">
    <text evidence="15">The sequence shown here is derived from an EMBL/GenBank/DDBJ whole genome shotgun (WGS) entry which is preliminary data.</text>
</comment>
<evidence type="ECO:0000256" key="6">
    <source>
        <dbReference type="ARBA" id="ARBA00022763"/>
    </source>
</evidence>
<evidence type="ECO:0000256" key="9">
    <source>
        <dbReference type="ARBA" id="ARBA00022833"/>
    </source>
</evidence>
<evidence type="ECO:0000256" key="2">
    <source>
        <dbReference type="ARBA" id="ARBA00022490"/>
    </source>
</evidence>
<name>T1CAG2_9ZZZZ</name>
<gene>
    <name evidence="15" type="ORF">B1A_09482</name>
</gene>
<comment type="subcellular location">
    <subcellularLocation>
        <location evidence="1">Cytoplasm</location>
    </subcellularLocation>
</comment>
<dbReference type="GO" id="GO:0005524">
    <property type="term" value="F:ATP binding"/>
    <property type="evidence" value="ECO:0007669"/>
    <property type="project" value="UniProtKB-KW"/>
</dbReference>